<dbReference type="CDD" id="cd00432">
    <property type="entry name" value="Ribosomal_L18_L5e"/>
    <property type="match status" value="1"/>
</dbReference>
<dbReference type="RefSeq" id="XP_056697059.1">
    <property type="nucleotide sequence ID" value="XM_056841081.1"/>
</dbReference>
<dbReference type="RefSeq" id="XP_056697061.1">
    <property type="nucleotide sequence ID" value="XM_056841083.1"/>
</dbReference>
<dbReference type="InterPro" id="IPR036967">
    <property type="entry name" value="Ribosomal_uS11_sf"/>
</dbReference>
<evidence type="ECO:0000256" key="4">
    <source>
        <dbReference type="ARBA" id="ARBA00023128"/>
    </source>
</evidence>
<dbReference type="RefSeq" id="XP_056697068.1">
    <property type="nucleotide sequence ID" value="XM_056841090.1"/>
</dbReference>
<dbReference type="Pfam" id="PF00861">
    <property type="entry name" value="Ribosomal_L18p"/>
    <property type="match status" value="1"/>
</dbReference>
<dbReference type="GO" id="GO:0005840">
    <property type="term" value="C:ribosome"/>
    <property type="evidence" value="ECO:0007669"/>
    <property type="project" value="UniProtKB-KW"/>
</dbReference>
<accession>A0A9R0JZE9</accession>
<dbReference type="PANTHER" id="PTHR12899:SF7">
    <property type="entry name" value="EXPRESSED PROTEIN"/>
    <property type="match status" value="1"/>
</dbReference>
<dbReference type="AlphaFoldDB" id="A0A9R0JZE9"/>
<evidence type="ECO:0000256" key="2">
    <source>
        <dbReference type="ARBA" id="ARBA00007116"/>
    </source>
</evidence>
<dbReference type="GO" id="GO:0003735">
    <property type="term" value="F:structural constituent of ribosome"/>
    <property type="evidence" value="ECO:0007669"/>
    <property type="project" value="InterPro"/>
</dbReference>
<evidence type="ECO:0000313" key="14">
    <source>
        <dbReference type="RefSeq" id="XP_056697063.1"/>
    </source>
</evidence>
<name>A0A9R0JZE9_SPIOL</name>
<dbReference type="GO" id="GO:1990904">
    <property type="term" value="C:ribonucleoprotein complex"/>
    <property type="evidence" value="ECO:0007669"/>
    <property type="project" value="UniProtKB-KW"/>
</dbReference>
<dbReference type="SUPFAM" id="SSF53137">
    <property type="entry name" value="Translational machinery components"/>
    <property type="match status" value="1"/>
</dbReference>
<evidence type="ECO:0000313" key="16">
    <source>
        <dbReference type="RefSeq" id="XP_056697066.1"/>
    </source>
</evidence>
<dbReference type="Gene3D" id="3.30.420.80">
    <property type="entry name" value="Ribosomal protein S11"/>
    <property type="match status" value="1"/>
</dbReference>
<dbReference type="Proteomes" id="UP000813463">
    <property type="component" value="Chromosome 3"/>
</dbReference>
<evidence type="ECO:0000256" key="5">
    <source>
        <dbReference type="ARBA" id="ARBA00023274"/>
    </source>
</evidence>
<evidence type="ECO:0000313" key="7">
    <source>
        <dbReference type="RefSeq" id="XP_021852060.1"/>
    </source>
</evidence>
<proteinExistence type="inferred from homology"/>
<dbReference type="RefSeq" id="XP_056697060.1">
    <property type="nucleotide sequence ID" value="XM_056841082.1"/>
</dbReference>
<sequence length="370" mass="41288">MLVLLRRFSASISVGNPCIISIFNRYCSNSRVSIDEGEWKSYPSTSVDDGNGLRNRFGGISCLPFLYQDQPQLDSREIEVVDLDTWSIASGLVGVSKSKQNEPHLRLIGLEELDDGISCNVEQVEDDLDIDEIEDMRTHGSLFYKIEKSSMEFEEYQFDFHGKKVKSRTNDGRETKTRENLKCDLAQNGEKSLKGKVISKKSGLNDSSLVNKERLVKSIEENYVVCTHNLDGFSAGKKLRNPTFNQLTGPFHEPFCLDIYVSKGSVRACVVHRATSKVVVVAHSISKDIKFGLGSTKSRVAAATVGTVLAQRALADDIHDVIYTPRKGDKLEGKLQIVLQSIIDNGVNVKVKLKQRNPGKAVRRRYADEV</sequence>
<keyword evidence="5" id="KW-0687">Ribonucleoprotein</keyword>
<evidence type="ECO:0000313" key="18">
    <source>
        <dbReference type="RefSeq" id="XP_056697068.1"/>
    </source>
</evidence>
<dbReference type="RefSeq" id="XP_056697063.1">
    <property type="nucleotide sequence ID" value="XM_056841085.1"/>
</dbReference>
<evidence type="ECO:0000313" key="12">
    <source>
        <dbReference type="RefSeq" id="XP_056697061.1"/>
    </source>
</evidence>
<keyword evidence="3" id="KW-0689">Ribosomal protein</keyword>
<dbReference type="RefSeq" id="XP_021852060.1">
    <property type="nucleotide sequence ID" value="XM_021996368.1"/>
</dbReference>
<dbReference type="RefSeq" id="XP_056697067.1">
    <property type="nucleotide sequence ID" value="XM_056841089.1"/>
</dbReference>
<dbReference type="PANTHER" id="PTHR12899">
    <property type="entry name" value="39S RIBOSOMAL PROTEIN L18, MITOCHONDRIAL"/>
    <property type="match status" value="1"/>
</dbReference>
<dbReference type="RefSeq" id="XP_056697065.1">
    <property type="nucleotide sequence ID" value="XM_056841087.1"/>
</dbReference>
<evidence type="ECO:0000313" key="11">
    <source>
        <dbReference type="RefSeq" id="XP_056697060.1"/>
    </source>
</evidence>
<dbReference type="GO" id="GO:0006412">
    <property type="term" value="P:translation"/>
    <property type="evidence" value="ECO:0007669"/>
    <property type="project" value="InterPro"/>
</dbReference>
<dbReference type="RefSeq" id="XP_021852063.1">
    <property type="nucleotide sequence ID" value="XM_021996371.1"/>
</dbReference>
<protein>
    <submittedName>
        <fullName evidence="7 8">Uncharacterized protein LOC110791615</fullName>
    </submittedName>
</protein>
<dbReference type="InterPro" id="IPR057268">
    <property type="entry name" value="Ribosomal_L18"/>
</dbReference>
<evidence type="ECO:0000256" key="1">
    <source>
        <dbReference type="ARBA" id="ARBA00004173"/>
    </source>
</evidence>
<dbReference type="GO" id="GO:0008097">
    <property type="term" value="F:5S rRNA binding"/>
    <property type="evidence" value="ECO:0000318"/>
    <property type="project" value="GO_Central"/>
</dbReference>
<reference evidence="6" key="1">
    <citation type="journal article" date="2021" name="Nat. Commun.">
        <title>Genomic analyses provide insights into spinach domestication and the genetic basis of agronomic traits.</title>
        <authorList>
            <person name="Cai X."/>
            <person name="Sun X."/>
            <person name="Xu C."/>
            <person name="Sun H."/>
            <person name="Wang X."/>
            <person name="Ge C."/>
            <person name="Zhang Z."/>
            <person name="Wang Q."/>
            <person name="Fei Z."/>
            <person name="Jiao C."/>
            <person name="Wang Q."/>
        </authorList>
    </citation>
    <scope>NUCLEOTIDE SEQUENCE [LARGE SCALE GENOMIC DNA]</scope>
    <source>
        <strain evidence="6">cv. Varoflay</strain>
    </source>
</reference>
<dbReference type="OrthoDB" id="1932324at2759"/>
<comment type="similarity">
    <text evidence="2">Belongs to the universal ribosomal protein uL18 family.</text>
</comment>
<evidence type="ECO:0000313" key="10">
    <source>
        <dbReference type="RefSeq" id="XP_056697059.1"/>
    </source>
</evidence>
<dbReference type="GO" id="GO:0005739">
    <property type="term" value="C:mitochondrion"/>
    <property type="evidence" value="ECO:0007669"/>
    <property type="project" value="UniProtKB-SubCell"/>
</dbReference>
<keyword evidence="4" id="KW-0496">Mitochondrion</keyword>
<keyword evidence="6" id="KW-1185">Reference proteome</keyword>
<reference evidence="7 8" key="2">
    <citation type="submission" date="2025-04" db="UniProtKB">
        <authorList>
            <consortium name="RefSeq"/>
        </authorList>
    </citation>
    <scope>IDENTIFICATION</scope>
    <source>
        <tissue evidence="10 11">Leaf</tissue>
    </source>
</reference>
<dbReference type="RefSeq" id="XP_021852068.1">
    <property type="nucleotide sequence ID" value="XM_021996376.1"/>
</dbReference>
<evidence type="ECO:0000313" key="9">
    <source>
        <dbReference type="RefSeq" id="XP_021852068.1"/>
    </source>
</evidence>
<evidence type="ECO:0000313" key="8">
    <source>
        <dbReference type="RefSeq" id="XP_021852063.1"/>
    </source>
</evidence>
<evidence type="ECO:0000256" key="3">
    <source>
        <dbReference type="ARBA" id="ARBA00022980"/>
    </source>
</evidence>
<evidence type="ECO:0000313" key="13">
    <source>
        <dbReference type="RefSeq" id="XP_056697062.1"/>
    </source>
</evidence>
<dbReference type="RefSeq" id="XP_056697066.1">
    <property type="nucleotide sequence ID" value="XM_056841088.1"/>
</dbReference>
<evidence type="ECO:0000313" key="17">
    <source>
        <dbReference type="RefSeq" id="XP_056697067.1"/>
    </source>
</evidence>
<dbReference type="RefSeq" id="XP_056697062.1">
    <property type="nucleotide sequence ID" value="XM_056841084.1"/>
</dbReference>
<comment type="subcellular location">
    <subcellularLocation>
        <location evidence="1">Mitochondrion</location>
    </subcellularLocation>
</comment>
<gene>
    <name evidence="7 8 9 10 11 12 13 14 15 16 17 18" type="primary">LOC110791615</name>
</gene>
<evidence type="ECO:0000313" key="15">
    <source>
        <dbReference type="RefSeq" id="XP_056697065.1"/>
    </source>
</evidence>
<dbReference type="KEGG" id="soe:110791615"/>
<evidence type="ECO:0000313" key="6">
    <source>
        <dbReference type="Proteomes" id="UP000813463"/>
    </source>
</evidence>
<dbReference type="GeneID" id="110791615"/>
<dbReference type="InterPro" id="IPR005484">
    <property type="entry name" value="Ribosomal_uL18_bac/plant/anim"/>
</dbReference>
<organism evidence="6 7">
    <name type="scientific">Spinacia oleracea</name>
    <name type="common">Spinach</name>
    <dbReference type="NCBI Taxonomy" id="3562"/>
    <lineage>
        <taxon>Eukaryota</taxon>
        <taxon>Viridiplantae</taxon>
        <taxon>Streptophyta</taxon>
        <taxon>Embryophyta</taxon>
        <taxon>Tracheophyta</taxon>
        <taxon>Spermatophyta</taxon>
        <taxon>Magnoliopsida</taxon>
        <taxon>eudicotyledons</taxon>
        <taxon>Gunneridae</taxon>
        <taxon>Pentapetalae</taxon>
        <taxon>Caryophyllales</taxon>
        <taxon>Chenopodiaceae</taxon>
        <taxon>Chenopodioideae</taxon>
        <taxon>Anserineae</taxon>
        <taxon>Spinacia</taxon>
    </lineage>
</organism>